<keyword evidence="3" id="KW-1185">Reference proteome</keyword>
<keyword evidence="1" id="KW-1133">Transmembrane helix</keyword>
<organism evidence="2 3">
    <name type="scientific">Caenorhabditis angaria</name>
    <dbReference type="NCBI Taxonomy" id="860376"/>
    <lineage>
        <taxon>Eukaryota</taxon>
        <taxon>Metazoa</taxon>
        <taxon>Ecdysozoa</taxon>
        <taxon>Nematoda</taxon>
        <taxon>Chromadorea</taxon>
        <taxon>Rhabditida</taxon>
        <taxon>Rhabditina</taxon>
        <taxon>Rhabditomorpha</taxon>
        <taxon>Rhabditoidea</taxon>
        <taxon>Rhabditidae</taxon>
        <taxon>Peloderinae</taxon>
        <taxon>Caenorhabditis</taxon>
    </lineage>
</organism>
<comment type="caution">
    <text evidence="2">The sequence shown here is derived from an EMBL/GenBank/DDBJ whole genome shotgun (WGS) entry which is preliminary data.</text>
</comment>
<evidence type="ECO:0000313" key="2">
    <source>
        <dbReference type="EMBL" id="CAI5444497.1"/>
    </source>
</evidence>
<dbReference type="Proteomes" id="UP001152747">
    <property type="component" value="Unassembled WGS sequence"/>
</dbReference>
<reference evidence="2" key="1">
    <citation type="submission" date="2022-11" db="EMBL/GenBank/DDBJ databases">
        <authorList>
            <person name="Kikuchi T."/>
        </authorList>
    </citation>
    <scope>NUCLEOTIDE SEQUENCE</scope>
    <source>
        <strain evidence="2">PS1010</strain>
    </source>
</reference>
<keyword evidence="1" id="KW-0812">Transmembrane</keyword>
<dbReference type="AlphaFoldDB" id="A0A9P1IF06"/>
<dbReference type="EMBL" id="CANHGI010000003">
    <property type="protein sequence ID" value="CAI5444497.1"/>
    <property type="molecule type" value="Genomic_DNA"/>
</dbReference>
<protein>
    <submittedName>
        <fullName evidence="2">Uncharacterized protein</fullName>
    </submittedName>
</protein>
<sequence>MNSNVDLKLGFKIGLIIVGVVHLLLGLTVVIQAIGENILLDDVLDEQDKISFTRTKKIEKEATIIPAVFMPFIVGTVCLISVCAKRYFIFFVIIGANILELILFIVALVRSHQVYGGLSDHFDMWRKADKNKTMLSIEKNLYECHWNQV</sequence>
<feature type="transmembrane region" description="Helical" evidence="1">
    <location>
        <begin position="61"/>
        <end position="82"/>
    </location>
</feature>
<name>A0A9P1IF06_9PELO</name>
<proteinExistence type="predicted"/>
<feature type="transmembrane region" description="Helical" evidence="1">
    <location>
        <begin position="13"/>
        <end position="40"/>
    </location>
</feature>
<evidence type="ECO:0000313" key="3">
    <source>
        <dbReference type="Proteomes" id="UP001152747"/>
    </source>
</evidence>
<gene>
    <name evidence="2" type="ORF">CAMP_LOCUS7134</name>
</gene>
<evidence type="ECO:0000256" key="1">
    <source>
        <dbReference type="SAM" id="Phobius"/>
    </source>
</evidence>
<keyword evidence="1" id="KW-0472">Membrane</keyword>
<feature type="transmembrane region" description="Helical" evidence="1">
    <location>
        <begin position="88"/>
        <end position="109"/>
    </location>
</feature>
<accession>A0A9P1IF06</accession>